<dbReference type="Gene3D" id="3.90.20.10">
    <property type="match status" value="1"/>
</dbReference>
<sequence length="137" mass="15452">MTRLDQLMTRMDQRFEQMNQRFEQVDQRFEQVNQHLTAMNAGMQTLTARLNATQHNTNAQFANYTAHSDTSPLVPLQHYITGEDIPGFPATTGDIGLLNCQMVDTLIEALGGSTEDTLEKKKLRLRRLVGVVSVPFA</sequence>
<dbReference type="Proteomes" id="UP000077154">
    <property type="component" value="Unassembled WGS sequence"/>
</dbReference>
<dbReference type="EMBL" id="KV441397">
    <property type="protein sequence ID" value="OAF58321.1"/>
    <property type="molecule type" value="Genomic_DNA"/>
</dbReference>
<proteinExistence type="predicted"/>
<gene>
    <name evidence="1" type="ORF">VC83_06497</name>
</gene>
<evidence type="ECO:0000313" key="1">
    <source>
        <dbReference type="EMBL" id="OAF58321.1"/>
    </source>
</evidence>
<dbReference type="eggNOG" id="ENOG502SXGH">
    <property type="taxonomic scope" value="Eukaryota"/>
</dbReference>
<dbReference type="GeneID" id="36289556"/>
<organism evidence="1">
    <name type="scientific">Pseudogymnoascus destructans</name>
    <dbReference type="NCBI Taxonomy" id="655981"/>
    <lineage>
        <taxon>Eukaryota</taxon>
        <taxon>Fungi</taxon>
        <taxon>Dikarya</taxon>
        <taxon>Ascomycota</taxon>
        <taxon>Pezizomycotina</taxon>
        <taxon>Leotiomycetes</taxon>
        <taxon>Thelebolales</taxon>
        <taxon>Thelebolaceae</taxon>
        <taxon>Pseudogymnoascus</taxon>
    </lineage>
</organism>
<dbReference type="RefSeq" id="XP_024323606.1">
    <property type="nucleotide sequence ID" value="XM_024470095.1"/>
</dbReference>
<protein>
    <submittedName>
        <fullName evidence="1">Uncharacterized protein</fullName>
    </submittedName>
</protein>
<dbReference type="OrthoDB" id="3557216at2759"/>
<reference evidence="1" key="1">
    <citation type="submission" date="2016-03" db="EMBL/GenBank/DDBJ databases">
        <title>Updated assembly of Pseudogymnoascus destructans, the fungus causing white-nose syndrome of bats.</title>
        <authorList>
            <person name="Palmer J.M."/>
            <person name="Drees K.P."/>
            <person name="Foster J.T."/>
            <person name="Lindner D.L."/>
        </authorList>
    </citation>
    <scope>NUCLEOTIDE SEQUENCE [LARGE SCALE GENOMIC DNA]</scope>
    <source>
        <strain evidence="1">20631-21</strain>
    </source>
</reference>
<dbReference type="VEuPathDB" id="FungiDB:GMDG_04336"/>
<accession>A0A177AAM8</accession>
<name>A0A177AAM8_9PEZI</name>
<dbReference type="AlphaFoldDB" id="A0A177AAM8"/>